<keyword evidence="1" id="KW-0812">Transmembrane</keyword>
<gene>
    <name evidence="2" type="ordered locus">IL0560</name>
</gene>
<dbReference type="InterPro" id="IPR049458">
    <property type="entry name" value="EpsG-like"/>
</dbReference>
<accession>Q5QWV6</accession>
<keyword evidence="1" id="KW-0472">Membrane</keyword>
<dbReference type="OrthoDB" id="5373240at2"/>
<feature type="transmembrane region" description="Helical" evidence="1">
    <location>
        <begin position="223"/>
        <end position="240"/>
    </location>
</feature>
<protein>
    <submittedName>
        <fullName evidence="2">Uncharacterized conserved membrane protein</fullName>
    </submittedName>
</protein>
<dbReference type="GeneID" id="41335711"/>
<dbReference type="STRING" id="283942.IL0560"/>
<dbReference type="KEGG" id="ilo:IL0560"/>
<feature type="transmembrane region" description="Helical" evidence="1">
    <location>
        <begin position="279"/>
        <end position="296"/>
    </location>
</feature>
<proteinExistence type="predicted"/>
<dbReference type="eggNOG" id="ENOG502Z8B3">
    <property type="taxonomic scope" value="Bacteria"/>
</dbReference>
<feature type="transmembrane region" description="Helical" evidence="1">
    <location>
        <begin position="308"/>
        <end position="327"/>
    </location>
</feature>
<dbReference type="Pfam" id="PF14897">
    <property type="entry name" value="EpsG"/>
    <property type="match status" value="1"/>
</dbReference>
<sequence length="345" mass="39185">MLIYYFTFIFLFILGLGYQHLNLGKDSKVALIGCVILALLFIYGFRFEVGVDWFNYIRVYERDVANALTFTTPELGYKYLNVLSGALGSGIHGVVFVATLMLLVFSFLAPMRLGINPFYFMALVAPYHLVVAGMNLTSQSIAISIFIYAVTFLMQKRKVTYAFLILFAALFHFSAILLLSFLFIDFRKSYLIPPLLFIFLPVVGAAFFFYGHYFESEMENAGVILRVGFLFPVALLILAHKKKWLKLDKIRFRLCLVTVLIGPMLLAASLLSSTLADRFSYYFIPLAALLVMEQVIHSKRRPSDLMTYASPIMFLTAVTAFVAWHVASSYIPKYQFQHLFFAAAS</sequence>
<feature type="transmembrane region" description="Helical" evidence="1">
    <location>
        <begin position="82"/>
        <end position="108"/>
    </location>
</feature>
<evidence type="ECO:0000256" key="1">
    <source>
        <dbReference type="SAM" id="Phobius"/>
    </source>
</evidence>
<feature type="transmembrane region" description="Helical" evidence="1">
    <location>
        <begin position="6"/>
        <end position="22"/>
    </location>
</feature>
<keyword evidence="1" id="KW-1133">Transmembrane helix</keyword>
<dbReference type="EMBL" id="AE017340">
    <property type="protein sequence ID" value="AAV81401.1"/>
    <property type="molecule type" value="Genomic_DNA"/>
</dbReference>
<dbReference type="AlphaFoldDB" id="Q5QWV6"/>
<evidence type="ECO:0000313" key="2">
    <source>
        <dbReference type="EMBL" id="AAV81401.1"/>
    </source>
</evidence>
<dbReference type="RefSeq" id="WP_011233818.1">
    <property type="nucleotide sequence ID" value="NC_006512.1"/>
</dbReference>
<name>Q5QWV6_IDILO</name>
<dbReference type="Proteomes" id="UP000001171">
    <property type="component" value="Chromosome"/>
</dbReference>
<feature type="transmembrane region" description="Helical" evidence="1">
    <location>
        <begin position="161"/>
        <end position="184"/>
    </location>
</feature>
<feature type="transmembrane region" description="Helical" evidence="1">
    <location>
        <begin position="120"/>
        <end position="149"/>
    </location>
</feature>
<feature type="transmembrane region" description="Helical" evidence="1">
    <location>
        <begin position="29"/>
        <end position="46"/>
    </location>
</feature>
<feature type="transmembrane region" description="Helical" evidence="1">
    <location>
        <begin position="191"/>
        <end position="211"/>
    </location>
</feature>
<feature type="transmembrane region" description="Helical" evidence="1">
    <location>
        <begin position="252"/>
        <end position="273"/>
    </location>
</feature>
<dbReference type="HOGENOM" id="CLU_068217_0_0_6"/>
<organism evidence="2 3">
    <name type="scientific">Idiomarina loihiensis (strain ATCC BAA-735 / DSM 15497 / L2-TR)</name>
    <dbReference type="NCBI Taxonomy" id="283942"/>
    <lineage>
        <taxon>Bacteria</taxon>
        <taxon>Pseudomonadati</taxon>
        <taxon>Pseudomonadota</taxon>
        <taxon>Gammaproteobacteria</taxon>
        <taxon>Alteromonadales</taxon>
        <taxon>Idiomarinaceae</taxon>
        <taxon>Idiomarina</taxon>
    </lineage>
</organism>
<reference evidence="2 3" key="1">
    <citation type="journal article" date="2004" name="Proc. Natl. Acad. Sci. U.S.A.">
        <title>Genome sequence of the deep-sea gamma-proteobacterium Idiomarina loihiensis reveals amino acid fermentation as a source of carbon and energy.</title>
        <authorList>
            <person name="Hou S."/>
            <person name="Saw J.H."/>
            <person name="Lee K.S."/>
            <person name="Freitas T.A."/>
            <person name="Belisle C."/>
            <person name="Kawarabayasi Y."/>
            <person name="Donachie S.P."/>
            <person name="Pikina A."/>
            <person name="Galperin M.Y."/>
            <person name="Koonin E.V."/>
            <person name="Makarova K.S."/>
            <person name="Omelchenko M.V."/>
            <person name="Sorokin A."/>
            <person name="Wolf Y.I."/>
            <person name="Li Q.X."/>
            <person name="Keum Y.S."/>
            <person name="Campbell S."/>
            <person name="Denery J."/>
            <person name="Aizawa S."/>
            <person name="Shibata S."/>
            <person name="Malahoff A."/>
            <person name="Alam M."/>
        </authorList>
    </citation>
    <scope>NUCLEOTIDE SEQUENCE [LARGE SCALE GENOMIC DNA]</scope>
    <source>
        <strain evidence="3">ATCC BAA-735 / DSM 15497 / L2-TR</strain>
    </source>
</reference>
<evidence type="ECO:0000313" key="3">
    <source>
        <dbReference type="Proteomes" id="UP000001171"/>
    </source>
</evidence>
<keyword evidence="3" id="KW-1185">Reference proteome</keyword>